<evidence type="ECO:0000256" key="1">
    <source>
        <dbReference type="SAM" id="Coils"/>
    </source>
</evidence>
<proteinExistence type="predicted"/>
<dbReference type="EMBL" id="BKCJ010040830">
    <property type="protein sequence ID" value="GEV98008.1"/>
    <property type="molecule type" value="Genomic_DNA"/>
</dbReference>
<reference evidence="2" key="1">
    <citation type="journal article" date="2019" name="Sci. Rep.">
        <title>Draft genome of Tanacetum cinerariifolium, the natural source of mosquito coil.</title>
        <authorList>
            <person name="Yamashiro T."/>
            <person name="Shiraishi A."/>
            <person name="Satake H."/>
            <person name="Nakayama K."/>
        </authorList>
    </citation>
    <scope>NUCLEOTIDE SEQUENCE</scope>
</reference>
<gene>
    <name evidence="2" type="ORF">Tci_169985</name>
</gene>
<keyword evidence="1" id="KW-0175">Coiled coil</keyword>
<name>A0A699GQT1_TANCI</name>
<keyword evidence="2" id="KW-0548">Nucleotidyltransferase</keyword>
<dbReference type="GO" id="GO:0003964">
    <property type="term" value="F:RNA-directed DNA polymerase activity"/>
    <property type="evidence" value="ECO:0007669"/>
    <property type="project" value="UniProtKB-KW"/>
</dbReference>
<comment type="caution">
    <text evidence="2">The sequence shown here is derived from an EMBL/GenBank/DDBJ whole genome shotgun (WGS) entry which is preliminary data.</text>
</comment>
<sequence>MAYHSHKWHDEGGIGKCKSTRISTITEKLKSLNRDMKNLKENVHSIKGRYESSDEIYYLPSEENSGEQEFLKKIGKEDRSPLESPAKETRTFSEKVKRCIHEEQENEEILLESLEKEPVNTPLVNTIRQTPDYIKCLQELMSEKIKIKEGLCAKEDKASYCAFGFDGSYDLIMKVVGYTYTIMEGLIPSMIDMSMEMEKLSSLEDTTVLGSFPPLPTQEESGTLFIPKGNEIDVVISVDSIRPISERFANTVMASYARVMVELRANMELKDNIDKEYQPVTKKPNASSSGNKKNGVVPIIEVSNSNPFDALNSVDNDREFGTDGWTTNLVNNEATSSRLRLLDNDRNPLVPAGIVKSDSELDVVFDETANLRILMSDKDGSDKASLRKTYSESLNNSFGIVSIALPTLSLFRDDPYMKVMHAYYAKESPIPPPVIMPPSPMISPMLDPQDFFLPKEILPPRKQAHFLSLSSTNLSAQPQASEIAENYHGAPDTSRARHKERIEDILNHLDELSLDHIKEMKGHVDGSPPIRYEESFSIQSMSSRTARKDHHHQATRLDPYHLQLSRIQPLDVCNCTENCKVKFATVKKMEDKFYNLVVKENDLKTYVRRFQELAVLCPNIEKLMEVFIGGLLRSIEGNVTASKPQTLEETINITQRIESKKPSELMLSTQLRTLGMLETFSCVEDVDYITQDLAVLCVKFATRWATRPSTTKTKEQPLETTKKSRIPIVKVRWNSKKGPEFTWEREDQIRAKYPHLFSNITPASN</sequence>
<dbReference type="AlphaFoldDB" id="A0A699GQT1"/>
<organism evidence="2">
    <name type="scientific">Tanacetum cinerariifolium</name>
    <name type="common">Dalmatian daisy</name>
    <name type="synonym">Chrysanthemum cinerariifolium</name>
    <dbReference type="NCBI Taxonomy" id="118510"/>
    <lineage>
        <taxon>Eukaryota</taxon>
        <taxon>Viridiplantae</taxon>
        <taxon>Streptophyta</taxon>
        <taxon>Embryophyta</taxon>
        <taxon>Tracheophyta</taxon>
        <taxon>Spermatophyta</taxon>
        <taxon>Magnoliopsida</taxon>
        <taxon>eudicotyledons</taxon>
        <taxon>Gunneridae</taxon>
        <taxon>Pentapetalae</taxon>
        <taxon>asterids</taxon>
        <taxon>campanulids</taxon>
        <taxon>Asterales</taxon>
        <taxon>Asteraceae</taxon>
        <taxon>Asteroideae</taxon>
        <taxon>Anthemideae</taxon>
        <taxon>Anthemidinae</taxon>
        <taxon>Tanacetum</taxon>
    </lineage>
</organism>
<keyword evidence="2" id="KW-0808">Transferase</keyword>
<keyword evidence="2" id="KW-0695">RNA-directed DNA polymerase</keyword>
<protein>
    <submittedName>
        <fullName evidence="2">Reverse transcriptase domain-containing protein</fullName>
    </submittedName>
</protein>
<feature type="coiled-coil region" evidence="1">
    <location>
        <begin position="22"/>
        <end position="49"/>
    </location>
</feature>
<evidence type="ECO:0000313" key="2">
    <source>
        <dbReference type="EMBL" id="GEV98008.1"/>
    </source>
</evidence>
<accession>A0A699GQT1</accession>